<evidence type="ECO:0000256" key="1">
    <source>
        <dbReference type="ARBA" id="ARBA00001966"/>
    </source>
</evidence>
<comment type="subcellular location">
    <subcellularLocation>
        <location evidence="9">Cytoplasm</location>
    </subcellularLocation>
    <subcellularLocation>
        <location evidence="9">Mitochondrion intermembrane space</location>
    </subcellularLocation>
</comment>
<comment type="caution">
    <text evidence="9">Lacks conserved residue(s) required for the propagation of feature annotation.</text>
</comment>
<comment type="domain">
    <text evidence="9">The C-terminal domain binds 2 Fe-S clusters but is otherwise mostly in an intrinsically disordered conformation.</text>
</comment>
<evidence type="ECO:0000256" key="2">
    <source>
        <dbReference type="ARBA" id="ARBA00008169"/>
    </source>
</evidence>
<evidence type="ECO:0000256" key="8">
    <source>
        <dbReference type="ARBA" id="ARBA00023128"/>
    </source>
</evidence>
<dbReference type="InterPro" id="IPR046408">
    <property type="entry name" value="CIAPIN1"/>
</dbReference>
<keyword evidence="12" id="KW-1185">Reference proteome</keyword>
<comment type="similarity">
    <text evidence="2 9">Belongs to the anamorsin family.</text>
</comment>
<keyword evidence="3 9" id="KW-0004">4Fe-4S</keyword>
<feature type="binding site" evidence="9">
    <location>
        <position position="265"/>
    </location>
    <ligand>
        <name>[4Fe-4S] cluster</name>
        <dbReference type="ChEBI" id="CHEBI:49883"/>
    </ligand>
</feature>
<comment type="caution">
    <text evidence="11">The sequence shown here is derived from an EMBL/GenBank/DDBJ whole genome shotgun (WGS) entry which is preliminary data.</text>
</comment>
<evidence type="ECO:0000256" key="6">
    <source>
        <dbReference type="ARBA" id="ARBA00023004"/>
    </source>
</evidence>
<evidence type="ECO:0000256" key="7">
    <source>
        <dbReference type="ARBA" id="ARBA00023014"/>
    </source>
</evidence>
<dbReference type="OrthoDB" id="311633at2759"/>
<dbReference type="GO" id="GO:0005758">
    <property type="term" value="C:mitochondrial intermembrane space"/>
    <property type="evidence" value="ECO:0007669"/>
    <property type="project" value="UniProtKB-SubCell"/>
</dbReference>
<keyword evidence="6 9" id="KW-0408">Iron</keyword>
<keyword evidence="8 9" id="KW-0496">Mitochondrion</keyword>
<evidence type="ECO:0000259" key="10">
    <source>
        <dbReference type="Pfam" id="PF05093"/>
    </source>
</evidence>
<dbReference type="EMBL" id="JAEUBG010001287">
    <property type="protein sequence ID" value="KAH3686628.1"/>
    <property type="molecule type" value="Genomic_DNA"/>
</dbReference>
<reference evidence="11" key="2">
    <citation type="submission" date="2021-01" db="EMBL/GenBank/DDBJ databases">
        <authorList>
            <person name="Schikora-Tamarit M.A."/>
        </authorList>
    </citation>
    <scope>NUCLEOTIDE SEQUENCE</scope>
    <source>
        <strain evidence="11">CBS2887</strain>
    </source>
</reference>
<dbReference type="GO" id="GO:0051539">
    <property type="term" value="F:4 iron, 4 sulfur cluster binding"/>
    <property type="evidence" value="ECO:0007669"/>
    <property type="project" value="UniProtKB-KW"/>
</dbReference>
<dbReference type="GO" id="GO:0009055">
    <property type="term" value="F:electron transfer activity"/>
    <property type="evidence" value="ECO:0007669"/>
    <property type="project" value="UniProtKB-UniRule"/>
</dbReference>
<evidence type="ECO:0000313" key="12">
    <source>
        <dbReference type="Proteomes" id="UP000774326"/>
    </source>
</evidence>
<feature type="binding site" evidence="9">
    <location>
        <position position="262"/>
    </location>
    <ligand>
        <name>[4Fe-4S] cluster</name>
        <dbReference type="ChEBI" id="CHEBI:49883"/>
    </ligand>
</feature>
<keyword evidence="7 9" id="KW-0411">Iron-sulfur</keyword>
<feature type="binding site" evidence="9">
    <location>
        <position position="211"/>
    </location>
    <ligand>
        <name>[2Fe-2S] cluster</name>
        <dbReference type="ChEBI" id="CHEBI:190135"/>
    </ligand>
</feature>
<proteinExistence type="inferred from homology"/>
<feature type="domain" description="Anamorsin C-terminal" evidence="10">
    <location>
        <begin position="199"/>
        <end position="292"/>
    </location>
</feature>
<evidence type="ECO:0000313" key="11">
    <source>
        <dbReference type="EMBL" id="KAH3686628.1"/>
    </source>
</evidence>
<keyword evidence="5 9" id="KW-0479">Metal-binding</keyword>
<gene>
    <name evidence="11" type="ORF">WICPIJ_002378</name>
</gene>
<dbReference type="GO" id="GO:0051537">
    <property type="term" value="F:2 iron, 2 sulfur cluster binding"/>
    <property type="evidence" value="ECO:0007669"/>
    <property type="project" value="UniProtKB-UniRule"/>
</dbReference>
<feature type="short sequence motif" description="Cx2C motif 2" evidence="9">
    <location>
        <begin position="273"/>
        <end position="276"/>
    </location>
</feature>
<organism evidence="11 12">
    <name type="scientific">Wickerhamomyces pijperi</name>
    <name type="common">Yeast</name>
    <name type="synonym">Pichia pijperi</name>
    <dbReference type="NCBI Taxonomy" id="599730"/>
    <lineage>
        <taxon>Eukaryota</taxon>
        <taxon>Fungi</taxon>
        <taxon>Dikarya</taxon>
        <taxon>Ascomycota</taxon>
        <taxon>Saccharomycotina</taxon>
        <taxon>Saccharomycetes</taxon>
        <taxon>Phaffomycetales</taxon>
        <taxon>Wickerhamomycetaceae</taxon>
        <taxon>Wickerhamomyces</taxon>
    </lineage>
</organism>
<feature type="binding site" evidence="9">
    <location>
        <position position="213"/>
    </location>
    <ligand>
        <name>[2Fe-2S] cluster</name>
        <dbReference type="ChEBI" id="CHEBI:190135"/>
    </ligand>
</feature>
<accession>A0A9P8TP01</accession>
<comment type="cofactor">
    <cofactor evidence="1 9">
        <name>[4Fe-4S] cluster</name>
        <dbReference type="ChEBI" id="CHEBI:49883"/>
    </cofactor>
</comment>
<feature type="binding site" evidence="9">
    <location>
        <position position="208"/>
    </location>
    <ligand>
        <name>[2Fe-2S] cluster</name>
        <dbReference type="ChEBI" id="CHEBI:190135"/>
    </ligand>
</feature>
<dbReference type="AlphaFoldDB" id="A0A9P8TP01"/>
<dbReference type="GO" id="GO:0016226">
    <property type="term" value="P:iron-sulfur cluster assembly"/>
    <property type="evidence" value="ECO:0007669"/>
    <property type="project" value="UniProtKB-UniRule"/>
</dbReference>
<reference evidence="11" key="1">
    <citation type="journal article" date="2021" name="Open Biol.">
        <title>Shared evolutionary footprints suggest mitochondrial oxidative damage underlies multiple complex I losses in fungi.</title>
        <authorList>
            <person name="Schikora-Tamarit M.A."/>
            <person name="Marcet-Houben M."/>
            <person name="Nosek J."/>
            <person name="Gabaldon T."/>
        </authorList>
    </citation>
    <scope>NUCLEOTIDE SEQUENCE</scope>
    <source>
        <strain evidence="11">CBS2887</strain>
    </source>
</reference>
<keyword evidence="9" id="KW-0001">2Fe-2S</keyword>
<feature type="short sequence motif" description="Cx2C motif 1" evidence="9">
    <location>
        <begin position="262"/>
        <end position="265"/>
    </location>
</feature>
<feature type="binding site" evidence="9">
    <location>
        <position position="193"/>
    </location>
    <ligand>
        <name>[2Fe-2S] cluster</name>
        <dbReference type="ChEBI" id="CHEBI:190135"/>
    </ligand>
</feature>
<dbReference type="PANTHER" id="PTHR13273:SF14">
    <property type="entry name" value="ANAMORSIN"/>
    <property type="match status" value="1"/>
</dbReference>
<comment type="domain">
    <text evidence="9">The twin Cx2C motifs are involved in the recognition by the mitochondrial MIA40-ERV1 disulfide relay system. The formation of 2 disulfide bonds in the Cx2C motifs through dithiol/disulfide exchange reactions effectively traps the protein in the mitochondrial intermembrane space.</text>
</comment>
<comment type="domain">
    <text evidence="9">The N-terminal domain has structural similarity with S-adenosyl-L-methionine-dependent methyltransferases, but does not bind S-adenosyl-L-methionine. It is required for correct assembly of the 2 Fe-S clusters.</text>
</comment>
<feature type="binding site" evidence="9">
    <location>
        <position position="273"/>
    </location>
    <ligand>
        <name>[4Fe-4S] cluster</name>
        <dbReference type="ChEBI" id="CHEBI:49883"/>
    </ligand>
</feature>
<sequence>MSNVLLILNDKFVTLPEAEAIVITRKQTIAANHPGSTIDQFVLSNIVLGNFSLKSDHYDFIYFIDFNGEFNLSIPSHESIKNSLKTSQEITLNRRTNASSSVSKIGSKLSKLRFKKLAKETTPPPQASATSEVDAIQIDSPSSSLPELSSPATAPLNREDKLRFFEEDSDEEDIIDENELIGNSLLNTGSIICLREPNSGGKKRRKACKDCTCGLAEREAFGFGEEQEEEKQKKQDPPKRIQFSTQDLSEIDFTIEGKVGGCGSCSLGDAFRCDGCPYLGLPAFKPGQIISLDGISDDL</sequence>
<evidence type="ECO:0000256" key="5">
    <source>
        <dbReference type="ARBA" id="ARBA00022723"/>
    </source>
</evidence>
<name>A0A9P8TP01_WICPI</name>
<evidence type="ECO:0000256" key="4">
    <source>
        <dbReference type="ARBA" id="ARBA00022490"/>
    </source>
</evidence>
<dbReference type="InterPro" id="IPR007785">
    <property type="entry name" value="Anamorsin"/>
</dbReference>
<feature type="binding site" evidence="9">
    <location>
        <position position="276"/>
    </location>
    <ligand>
        <name>[4Fe-4S] cluster</name>
        <dbReference type="ChEBI" id="CHEBI:49883"/>
    </ligand>
</feature>
<comment type="cofactor">
    <cofactor evidence="9">
        <name>[2Fe-2S] cluster</name>
        <dbReference type="ChEBI" id="CHEBI:190135"/>
    </cofactor>
</comment>
<evidence type="ECO:0000256" key="9">
    <source>
        <dbReference type="HAMAP-Rule" id="MF_03115"/>
    </source>
</evidence>
<dbReference type="PANTHER" id="PTHR13273">
    <property type="entry name" value="ANAMORSIN"/>
    <property type="match status" value="1"/>
</dbReference>
<dbReference type="Proteomes" id="UP000774326">
    <property type="component" value="Unassembled WGS sequence"/>
</dbReference>
<feature type="region of interest" description="Fe-S binding site B" evidence="9">
    <location>
        <begin position="262"/>
        <end position="276"/>
    </location>
</feature>
<dbReference type="Gene3D" id="3.40.50.11000">
    <property type="entry name" value="Fe-S cluster assembly protein Dre2, N-terminal domain"/>
    <property type="match status" value="1"/>
</dbReference>
<dbReference type="GO" id="GO:0046872">
    <property type="term" value="F:metal ion binding"/>
    <property type="evidence" value="ECO:0007669"/>
    <property type="project" value="UniProtKB-KW"/>
</dbReference>
<keyword evidence="4 9" id="KW-0963">Cytoplasm</keyword>
<dbReference type="HAMAP" id="MF_03115">
    <property type="entry name" value="Anamorsin"/>
    <property type="match status" value="1"/>
</dbReference>
<dbReference type="Pfam" id="PF05093">
    <property type="entry name" value="CIAPIN1"/>
    <property type="match status" value="1"/>
</dbReference>
<evidence type="ECO:0000256" key="3">
    <source>
        <dbReference type="ARBA" id="ARBA00022485"/>
    </source>
</evidence>
<protein>
    <recommendedName>
        <fullName evidence="10">Anamorsin C-terminal domain-containing protein</fullName>
    </recommendedName>
</protein>